<dbReference type="InterPro" id="IPR051310">
    <property type="entry name" value="MCP_chemotaxis"/>
</dbReference>
<evidence type="ECO:0000256" key="7">
    <source>
        <dbReference type="ARBA" id="ARBA00022989"/>
    </source>
</evidence>
<evidence type="ECO:0000256" key="2">
    <source>
        <dbReference type="ARBA" id="ARBA00022475"/>
    </source>
</evidence>
<dbReference type="SMART" id="SM00283">
    <property type="entry name" value="MA"/>
    <property type="match status" value="1"/>
</dbReference>
<reference evidence="17" key="1">
    <citation type="submission" date="2010-09" db="EMBL/GenBank/DDBJ databases">
        <title>Complete sequence of chromosome2 of Burkholderia sp. CCGE1003.</title>
        <authorList>
            <consortium name="US DOE Joint Genome Institute"/>
            <person name="Lucas S."/>
            <person name="Copeland A."/>
            <person name="Lapidus A."/>
            <person name="Cheng J.-F."/>
            <person name="Bruce D."/>
            <person name="Goodwin L."/>
            <person name="Pitluck S."/>
            <person name="Daligault H."/>
            <person name="Davenport K."/>
            <person name="Detter J.C."/>
            <person name="Han C."/>
            <person name="Tapia R."/>
            <person name="Land M."/>
            <person name="Hauser L."/>
            <person name="Jeffries C."/>
            <person name="Kyrpides N."/>
            <person name="Ivanova N."/>
            <person name="Ovchinnikova G."/>
            <person name="Martinez-Romero E."/>
            <person name="Rogel M.A."/>
            <person name="Auchtung J."/>
            <person name="Tiedje J.M."/>
            <person name="Woyke T."/>
        </authorList>
    </citation>
    <scope>NUCLEOTIDE SEQUENCE</scope>
    <source>
        <strain evidence="17">CCGE1003</strain>
    </source>
</reference>
<dbReference type="SMART" id="SM00304">
    <property type="entry name" value="HAMP"/>
    <property type="match status" value="1"/>
</dbReference>
<keyword evidence="6 14" id="KW-0812">Transmembrane</keyword>
<evidence type="ECO:0000259" key="15">
    <source>
        <dbReference type="PROSITE" id="PS50111"/>
    </source>
</evidence>
<dbReference type="PROSITE" id="PS50885">
    <property type="entry name" value="HAMP"/>
    <property type="match status" value="1"/>
</dbReference>
<evidence type="ECO:0000256" key="5">
    <source>
        <dbReference type="ARBA" id="ARBA00022519"/>
    </source>
</evidence>
<keyword evidence="8 14" id="KW-0472">Membrane</keyword>
<accession>E1TIK8</accession>
<evidence type="ECO:0000256" key="6">
    <source>
        <dbReference type="ARBA" id="ARBA00022692"/>
    </source>
</evidence>
<keyword evidence="5" id="KW-0997">Cell inner membrane</keyword>
<feature type="coiled-coil region" evidence="12">
    <location>
        <begin position="467"/>
        <end position="505"/>
    </location>
</feature>
<dbReference type="GO" id="GO:0006935">
    <property type="term" value="P:chemotaxis"/>
    <property type="evidence" value="ECO:0007669"/>
    <property type="project" value="UniProtKB-KW"/>
</dbReference>
<dbReference type="AlphaFoldDB" id="E1TIK8"/>
<dbReference type="Pfam" id="PF02203">
    <property type="entry name" value="TarH"/>
    <property type="match status" value="1"/>
</dbReference>
<dbReference type="GO" id="GO:0004888">
    <property type="term" value="F:transmembrane signaling receptor activity"/>
    <property type="evidence" value="ECO:0007669"/>
    <property type="project" value="InterPro"/>
</dbReference>
<dbReference type="eggNOG" id="COG0840">
    <property type="taxonomic scope" value="Bacteria"/>
</dbReference>
<dbReference type="EMBL" id="CP002218">
    <property type="protein sequence ID" value="ADN61917.1"/>
    <property type="molecule type" value="Genomic_DNA"/>
</dbReference>
<evidence type="ECO:0000256" key="4">
    <source>
        <dbReference type="ARBA" id="ARBA00022500"/>
    </source>
</evidence>
<dbReference type="GO" id="GO:0005886">
    <property type="term" value="C:plasma membrane"/>
    <property type="evidence" value="ECO:0007669"/>
    <property type="project" value="UniProtKB-SubCell"/>
</dbReference>
<feature type="transmembrane region" description="Helical" evidence="14">
    <location>
        <begin position="188"/>
        <end position="208"/>
    </location>
</feature>
<dbReference type="SUPFAM" id="SSF58104">
    <property type="entry name" value="Methyl-accepting chemotaxis protein (MCP) signaling domain"/>
    <property type="match status" value="1"/>
</dbReference>
<keyword evidence="9 11" id="KW-0807">Transducer</keyword>
<evidence type="ECO:0000256" key="1">
    <source>
        <dbReference type="ARBA" id="ARBA00004429"/>
    </source>
</evidence>
<keyword evidence="12" id="KW-0175">Coiled coil</keyword>
<keyword evidence="3" id="KW-0488">Methylation</keyword>
<dbReference type="STRING" id="640512.BC1003_6011"/>
<dbReference type="InterPro" id="IPR004089">
    <property type="entry name" value="MCPsignal_dom"/>
</dbReference>
<dbReference type="HOGENOM" id="CLU_000445_107_16_4"/>
<comment type="subcellular location">
    <subcellularLocation>
        <location evidence="1">Cell inner membrane</location>
        <topology evidence="1">Multi-pass membrane protein</topology>
    </subcellularLocation>
</comment>
<dbReference type="Pfam" id="PF00015">
    <property type="entry name" value="MCPsignal"/>
    <property type="match status" value="1"/>
</dbReference>
<dbReference type="FunFam" id="1.10.287.950:FF:000001">
    <property type="entry name" value="Methyl-accepting chemotaxis sensory transducer"/>
    <property type="match status" value="1"/>
</dbReference>
<dbReference type="KEGG" id="bgf:BC1003_6011"/>
<feature type="domain" description="Methyl-accepting transducer" evidence="15">
    <location>
        <begin position="267"/>
        <end position="496"/>
    </location>
</feature>
<evidence type="ECO:0000259" key="16">
    <source>
        <dbReference type="PROSITE" id="PS50885"/>
    </source>
</evidence>
<dbReference type="PANTHER" id="PTHR43531">
    <property type="entry name" value="PROTEIN ICFG"/>
    <property type="match status" value="1"/>
</dbReference>
<evidence type="ECO:0000256" key="12">
    <source>
        <dbReference type="SAM" id="Coils"/>
    </source>
</evidence>
<dbReference type="GO" id="GO:0007165">
    <property type="term" value="P:signal transduction"/>
    <property type="evidence" value="ECO:0007669"/>
    <property type="project" value="UniProtKB-KW"/>
</dbReference>
<proteinExistence type="inferred from homology"/>
<dbReference type="InterPro" id="IPR004090">
    <property type="entry name" value="Chemotax_Me-accpt_rcpt"/>
</dbReference>
<keyword evidence="4" id="KW-0145">Chemotaxis</keyword>
<dbReference type="InterPro" id="IPR035440">
    <property type="entry name" value="4HB_MCP_dom_sf"/>
</dbReference>
<feature type="region of interest" description="Disordered" evidence="13">
    <location>
        <begin position="529"/>
        <end position="572"/>
    </location>
</feature>
<dbReference type="CDD" id="cd11386">
    <property type="entry name" value="MCP_signal"/>
    <property type="match status" value="1"/>
</dbReference>
<name>E1TIK8_BURSG</name>
<dbReference type="PRINTS" id="PR00260">
    <property type="entry name" value="CHEMTRNSDUCR"/>
</dbReference>
<dbReference type="PANTHER" id="PTHR43531:SF14">
    <property type="entry name" value="METHYL-ACCEPTING CHEMOTAXIS PROTEIN I-RELATED"/>
    <property type="match status" value="1"/>
</dbReference>
<dbReference type="PROSITE" id="PS50111">
    <property type="entry name" value="CHEMOTAXIS_TRANSDUC_2"/>
    <property type="match status" value="1"/>
</dbReference>
<gene>
    <name evidence="17" type="ordered locus">BC1003_6011</name>
</gene>
<organism evidence="17">
    <name type="scientific">Burkholderia sp. (strain CCGE1003)</name>
    <dbReference type="NCBI Taxonomy" id="640512"/>
    <lineage>
        <taxon>Bacteria</taxon>
        <taxon>Pseudomonadati</taxon>
        <taxon>Pseudomonadota</taxon>
        <taxon>Betaproteobacteria</taxon>
        <taxon>Burkholderiales</taxon>
        <taxon>Burkholderiaceae</taxon>
        <taxon>Burkholderia</taxon>
    </lineage>
</organism>
<dbReference type="InterPro" id="IPR003122">
    <property type="entry name" value="Tar_rcpt_lig-bd"/>
</dbReference>
<dbReference type="Pfam" id="PF00672">
    <property type="entry name" value="HAMP"/>
    <property type="match status" value="1"/>
</dbReference>
<evidence type="ECO:0000256" key="14">
    <source>
        <dbReference type="SAM" id="Phobius"/>
    </source>
</evidence>
<sequence length="572" mass="60987">MKNLSIRARLALTMSFLGILLWLAIGFGLYGISVLNTSAKDMSSNSLPAINALGLSDLLVARSRLLLDRYALDPAAGKATGLRQRASDALNESDEWYKKYEAIPRGAEEDRLAKTVVDARALMRKAIEAFRSAIEKGDDAEVRRLAMTDLPDAYRQTTESFKTLKEFRIADAARQDAINDRRVTMLRVMGIVALLVGIVAATLGWLVLRRAIMKPLEQALDQCRRISEGDLTRTIHVGARDEMGELLVGIASMQQKLAATVSTVRTGTEAIATASKEISAGNTDLSSRTEEQAASLQETAATMEQLTATVKQNSENANRASALAENANAVAGEGVAIVAQVVETMAGIEESAGKISDIIGMIEGIAFQTNILALNAAVEAARAGEQGRGFAVVASEVRSLAQRSSAAAKEIKVLIETSSVRVETGTEQVARAGETMQKVGLAIQRVTDLMGGIAAASQEQTRGIEQVNQAVTQMDEVTQQNAALVEEAAAAAESLEDQAEQLRASVAVFRTGRSTASSLVPLAKRPVHAPKLRSPMAGAKQIRQPASASDKDPAHRTKGAEFASSGADWETF</sequence>
<evidence type="ECO:0000256" key="3">
    <source>
        <dbReference type="ARBA" id="ARBA00022481"/>
    </source>
</evidence>
<dbReference type="OrthoDB" id="5298208at2"/>
<dbReference type="SUPFAM" id="SSF47170">
    <property type="entry name" value="Aspartate receptor, ligand-binding domain"/>
    <property type="match status" value="1"/>
</dbReference>
<protein>
    <submittedName>
        <fullName evidence="17">Methyl-accepting chemotaxis sensory transducer</fullName>
    </submittedName>
</protein>
<evidence type="ECO:0000256" key="10">
    <source>
        <dbReference type="ARBA" id="ARBA00029447"/>
    </source>
</evidence>
<evidence type="ECO:0000256" key="11">
    <source>
        <dbReference type="PROSITE-ProRule" id="PRU00284"/>
    </source>
</evidence>
<dbReference type="Gene3D" id="1.10.287.950">
    <property type="entry name" value="Methyl-accepting chemotaxis protein"/>
    <property type="match status" value="1"/>
</dbReference>
<keyword evidence="7 14" id="KW-1133">Transmembrane helix</keyword>
<evidence type="ECO:0000256" key="13">
    <source>
        <dbReference type="SAM" id="MobiDB-lite"/>
    </source>
</evidence>
<keyword evidence="2" id="KW-1003">Cell membrane</keyword>
<dbReference type="InterPro" id="IPR003660">
    <property type="entry name" value="HAMP_dom"/>
</dbReference>
<evidence type="ECO:0000313" key="17">
    <source>
        <dbReference type="EMBL" id="ADN61917.1"/>
    </source>
</evidence>
<feature type="domain" description="HAMP" evidence="16">
    <location>
        <begin position="210"/>
        <end position="262"/>
    </location>
</feature>
<feature type="compositionally biased region" description="Basic and acidic residues" evidence="13">
    <location>
        <begin position="549"/>
        <end position="559"/>
    </location>
</feature>
<dbReference type="CDD" id="cd06225">
    <property type="entry name" value="HAMP"/>
    <property type="match status" value="1"/>
</dbReference>
<evidence type="ECO:0000256" key="9">
    <source>
        <dbReference type="ARBA" id="ARBA00023224"/>
    </source>
</evidence>
<comment type="similarity">
    <text evidence="10">Belongs to the methyl-accepting chemotaxis (MCP) protein family.</text>
</comment>
<evidence type="ECO:0000256" key="8">
    <source>
        <dbReference type="ARBA" id="ARBA00023136"/>
    </source>
</evidence>